<reference evidence="1" key="2">
    <citation type="journal article" date="2015" name="Data Brief">
        <title>Shoot transcriptome of the giant reed, Arundo donax.</title>
        <authorList>
            <person name="Barrero R.A."/>
            <person name="Guerrero F.D."/>
            <person name="Moolhuijzen P."/>
            <person name="Goolsby J.A."/>
            <person name="Tidwell J."/>
            <person name="Bellgard S.E."/>
            <person name="Bellgard M.I."/>
        </authorList>
    </citation>
    <scope>NUCLEOTIDE SEQUENCE</scope>
    <source>
        <tissue evidence="1">Shoot tissue taken approximately 20 cm above the soil surface</tissue>
    </source>
</reference>
<dbReference type="EMBL" id="GBRH01248219">
    <property type="protein sequence ID" value="JAD49676.1"/>
    <property type="molecule type" value="Transcribed_RNA"/>
</dbReference>
<sequence length="31" mass="3525">MEYSELESKTSYHTVVQPMHTNGYASLLHGN</sequence>
<reference evidence="1" key="1">
    <citation type="submission" date="2014-09" db="EMBL/GenBank/DDBJ databases">
        <authorList>
            <person name="Magalhaes I.L.F."/>
            <person name="Oliveira U."/>
            <person name="Santos F.R."/>
            <person name="Vidigal T.H.D.A."/>
            <person name="Brescovit A.D."/>
            <person name="Santos A.J."/>
        </authorList>
    </citation>
    <scope>NUCLEOTIDE SEQUENCE</scope>
    <source>
        <tissue evidence="1">Shoot tissue taken approximately 20 cm above the soil surface</tissue>
    </source>
</reference>
<accession>A0A0A9AEX7</accession>
<organism evidence="1">
    <name type="scientific">Arundo donax</name>
    <name type="common">Giant reed</name>
    <name type="synonym">Donax arundinaceus</name>
    <dbReference type="NCBI Taxonomy" id="35708"/>
    <lineage>
        <taxon>Eukaryota</taxon>
        <taxon>Viridiplantae</taxon>
        <taxon>Streptophyta</taxon>
        <taxon>Embryophyta</taxon>
        <taxon>Tracheophyta</taxon>
        <taxon>Spermatophyta</taxon>
        <taxon>Magnoliopsida</taxon>
        <taxon>Liliopsida</taxon>
        <taxon>Poales</taxon>
        <taxon>Poaceae</taxon>
        <taxon>PACMAD clade</taxon>
        <taxon>Arundinoideae</taxon>
        <taxon>Arundineae</taxon>
        <taxon>Arundo</taxon>
    </lineage>
</organism>
<dbReference type="AlphaFoldDB" id="A0A0A9AEX7"/>
<evidence type="ECO:0000313" key="1">
    <source>
        <dbReference type="EMBL" id="JAD49676.1"/>
    </source>
</evidence>
<name>A0A0A9AEX7_ARUDO</name>
<protein>
    <submittedName>
        <fullName evidence="1">Uncharacterized protein</fullName>
    </submittedName>
</protein>
<proteinExistence type="predicted"/>